<sequence length="89" mass="10275">LYQYQHPSISFWSVTGIRSPKTPMFGKTFNALRVSFQSSAVPSDMPCQPIYQLIYYHHPDSCMPREENGDFSDPCLYQYNNPVSSHHPC</sequence>
<organism evidence="1">
    <name type="scientific">Arion vulgaris</name>
    <dbReference type="NCBI Taxonomy" id="1028688"/>
    <lineage>
        <taxon>Eukaryota</taxon>
        <taxon>Metazoa</taxon>
        <taxon>Spiralia</taxon>
        <taxon>Lophotrochozoa</taxon>
        <taxon>Mollusca</taxon>
        <taxon>Gastropoda</taxon>
        <taxon>Heterobranchia</taxon>
        <taxon>Euthyneura</taxon>
        <taxon>Panpulmonata</taxon>
        <taxon>Eupulmonata</taxon>
        <taxon>Stylommatophora</taxon>
        <taxon>Helicina</taxon>
        <taxon>Arionoidea</taxon>
        <taxon>Arionidae</taxon>
        <taxon>Arion</taxon>
    </lineage>
</organism>
<name>A0A0B7AN99_9EUPU</name>
<feature type="non-terminal residue" evidence="1">
    <location>
        <position position="1"/>
    </location>
</feature>
<reference evidence="1" key="1">
    <citation type="submission" date="2014-12" db="EMBL/GenBank/DDBJ databases">
        <title>Insight into the proteome of Arion vulgaris.</title>
        <authorList>
            <person name="Aradska J."/>
            <person name="Bulat T."/>
            <person name="Smidak R."/>
            <person name="Sarate P."/>
            <person name="Gangsoo J."/>
            <person name="Sialana F."/>
            <person name="Bilban M."/>
            <person name="Lubec G."/>
        </authorList>
    </citation>
    <scope>NUCLEOTIDE SEQUENCE</scope>
    <source>
        <tissue evidence="1">Skin</tissue>
    </source>
</reference>
<evidence type="ECO:0000313" key="1">
    <source>
        <dbReference type="EMBL" id="CEK81441.1"/>
    </source>
</evidence>
<accession>A0A0B7AN99</accession>
<gene>
    <name evidence="1" type="primary">ORF126030</name>
</gene>
<protein>
    <submittedName>
        <fullName evidence="1">Uncharacterized protein</fullName>
    </submittedName>
</protein>
<dbReference type="EMBL" id="HACG01034576">
    <property type="protein sequence ID" value="CEK81441.1"/>
    <property type="molecule type" value="Transcribed_RNA"/>
</dbReference>
<dbReference type="AlphaFoldDB" id="A0A0B7AN99"/>
<proteinExistence type="predicted"/>